<evidence type="ECO:0000313" key="3">
    <source>
        <dbReference type="Proteomes" id="UP000030748"/>
    </source>
</evidence>
<dbReference type="STRING" id="4155.A0A022REA5"/>
<sequence length="163" mass="17062">MAPKKKAEAAPAAVRVTRSATKSGAAELSEKVDNPQPRKRKAPEAASASVGNSDQRKKKKAKTTTSASPSAAGNSEKGKKKMAKTPTTGGGAASSSAGAKTVIIEHCKESKSSKTKAKQVKKGLEKEIPGVSVVVNPDPPRKGFFEIRDEDGEVYLSLNDMKN</sequence>
<dbReference type="PANTHER" id="PTHR33638:SF1">
    <property type="entry name" value="SELENOPROTEIN H"/>
    <property type="match status" value="1"/>
</dbReference>
<keyword evidence="3" id="KW-1185">Reference proteome</keyword>
<evidence type="ECO:0000256" key="1">
    <source>
        <dbReference type="SAM" id="MobiDB-lite"/>
    </source>
</evidence>
<feature type="non-terminal residue" evidence="2">
    <location>
        <position position="163"/>
    </location>
</feature>
<accession>A0A022REA5</accession>
<dbReference type="Proteomes" id="UP000030748">
    <property type="component" value="Unassembled WGS sequence"/>
</dbReference>
<name>A0A022REA5_ERYGU</name>
<dbReference type="GO" id="GO:0005794">
    <property type="term" value="C:Golgi apparatus"/>
    <property type="evidence" value="ECO:0000318"/>
    <property type="project" value="GO_Central"/>
</dbReference>
<proteinExistence type="predicted"/>
<feature type="compositionally biased region" description="Low complexity" evidence="1">
    <location>
        <begin position="63"/>
        <end position="72"/>
    </location>
</feature>
<protein>
    <submittedName>
        <fullName evidence="2">Uncharacterized protein</fullName>
    </submittedName>
</protein>
<feature type="region of interest" description="Disordered" evidence="1">
    <location>
        <begin position="1"/>
        <end position="98"/>
    </location>
</feature>
<dbReference type="PANTHER" id="PTHR33638">
    <property type="entry name" value="SELENOPROTEIN H"/>
    <property type="match status" value="1"/>
</dbReference>
<dbReference type="EMBL" id="KI630481">
    <property type="protein sequence ID" value="EYU38369.1"/>
    <property type="molecule type" value="Genomic_DNA"/>
</dbReference>
<reference evidence="2 3" key="1">
    <citation type="journal article" date="2013" name="Proc. Natl. Acad. Sci. U.S.A.">
        <title>Fine-scale variation in meiotic recombination in Mimulus inferred from population shotgun sequencing.</title>
        <authorList>
            <person name="Hellsten U."/>
            <person name="Wright K.M."/>
            <person name="Jenkins J."/>
            <person name="Shu S."/>
            <person name="Yuan Y."/>
            <person name="Wessler S.R."/>
            <person name="Schmutz J."/>
            <person name="Willis J.H."/>
            <person name="Rokhsar D.S."/>
        </authorList>
    </citation>
    <scope>NUCLEOTIDE SEQUENCE [LARGE SCALE GENOMIC DNA]</scope>
    <source>
        <strain evidence="3">cv. DUN x IM62</strain>
    </source>
</reference>
<organism evidence="2 3">
    <name type="scientific">Erythranthe guttata</name>
    <name type="common">Yellow monkey flower</name>
    <name type="synonym">Mimulus guttatus</name>
    <dbReference type="NCBI Taxonomy" id="4155"/>
    <lineage>
        <taxon>Eukaryota</taxon>
        <taxon>Viridiplantae</taxon>
        <taxon>Streptophyta</taxon>
        <taxon>Embryophyta</taxon>
        <taxon>Tracheophyta</taxon>
        <taxon>Spermatophyta</taxon>
        <taxon>Magnoliopsida</taxon>
        <taxon>eudicotyledons</taxon>
        <taxon>Gunneridae</taxon>
        <taxon>Pentapetalae</taxon>
        <taxon>asterids</taxon>
        <taxon>lamiids</taxon>
        <taxon>Lamiales</taxon>
        <taxon>Phrymaceae</taxon>
        <taxon>Erythranthe</taxon>
    </lineage>
</organism>
<gene>
    <name evidence="2" type="ORF">MIMGU_mgv1a019177mg</name>
</gene>
<dbReference type="AlphaFoldDB" id="A0A022REA5"/>
<dbReference type="InterPro" id="IPR052674">
    <property type="entry name" value="SelWTH-like"/>
</dbReference>
<evidence type="ECO:0000313" key="2">
    <source>
        <dbReference type="EMBL" id="EYU38369.1"/>
    </source>
</evidence>